<dbReference type="Pfam" id="PF04427">
    <property type="entry name" value="Brix"/>
    <property type="match status" value="1"/>
</dbReference>
<dbReference type="SMART" id="SM00879">
    <property type="entry name" value="Brix"/>
    <property type="match status" value="1"/>
</dbReference>
<dbReference type="PANTHER" id="PTHR22734">
    <property type="entry name" value="U3 SMALL NUCLEOLAR RIBONUCLEOPROTEIN PROTEIN IMP4"/>
    <property type="match status" value="1"/>
</dbReference>
<sequence length="315" mass="36280">MSSSWPQLRRQARLRREYVYRKAIEERTRTIQEKKDRLKRAFEEGRPVDTDLRKEVGSLKSAIQWEDEGPQLASLMGGNSGGAATANHEDDEYRWAGVEDPKVIITTSHDPSSRLKMFAKELRLIIPNAQKINRGNLEMKQLLAACRSNGVTDFVIVNETRGEPDGLIICHLPYGPTSYFNMSDVVMRHDIPDIGPMSEQYPHLVFHNFKTKLGQRTMNILKYLFPVPKADSKRVITFANHDDYIAFRHNTYKKGESGRDIELTEVGPRFMLRLYEIKLGTIDEASAANVEWAYKPYMNTTKKRRFLSPDDGWVQ</sequence>
<comment type="caution">
    <text evidence="2">The sequence shown here is derived from an EMBL/GenBank/DDBJ whole genome shotgun (WGS) entry which is preliminary data.</text>
</comment>
<name>A0AA88I3Z6_ARTSF</name>
<dbReference type="GO" id="GO:0032040">
    <property type="term" value="C:small-subunit processome"/>
    <property type="evidence" value="ECO:0007669"/>
    <property type="project" value="TreeGrafter"/>
</dbReference>
<dbReference type="AlphaFoldDB" id="A0AA88I3Z6"/>
<dbReference type="FunFam" id="3.40.50.10480:FF:000001">
    <property type="entry name" value="IMP4, U3 small nucleolar ribonucleoprotein"/>
    <property type="match status" value="1"/>
</dbReference>
<proteinExistence type="predicted"/>
<dbReference type="GO" id="GO:0042274">
    <property type="term" value="P:ribosomal small subunit biogenesis"/>
    <property type="evidence" value="ECO:0007669"/>
    <property type="project" value="UniProtKB-ARBA"/>
</dbReference>
<evidence type="ECO:0000259" key="1">
    <source>
        <dbReference type="PROSITE" id="PS50833"/>
    </source>
</evidence>
<dbReference type="InterPro" id="IPR044281">
    <property type="entry name" value="IMP4/RPF1"/>
</dbReference>
<reference evidence="2" key="1">
    <citation type="submission" date="2023-07" db="EMBL/GenBank/DDBJ databases">
        <title>Chromosome-level genome assembly of Artemia franciscana.</title>
        <authorList>
            <person name="Jo E."/>
        </authorList>
    </citation>
    <scope>NUCLEOTIDE SEQUENCE</scope>
    <source>
        <tissue evidence="2">Whole body</tissue>
    </source>
</reference>
<dbReference type="PROSITE" id="PS50833">
    <property type="entry name" value="BRIX"/>
    <property type="match status" value="1"/>
</dbReference>
<accession>A0AA88I3Z6</accession>
<dbReference type="GO" id="GO:0030515">
    <property type="term" value="F:snoRNA binding"/>
    <property type="evidence" value="ECO:0007669"/>
    <property type="project" value="TreeGrafter"/>
</dbReference>
<dbReference type="Gene3D" id="3.40.50.10480">
    <property type="entry name" value="Probable brix-domain ribosomal biogenesis protein"/>
    <property type="match status" value="1"/>
</dbReference>
<organism evidence="2 3">
    <name type="scientific">Artemia franciscana</name>
    <name type="common">Brine shrimp</name>
    <name type="synonym">Artemia sanfranciscana</name>
    <dbReference type="NCBI Taxonomy" id="6661"/>
    <lineage>
        <taxon>Eukaryota</taxon>
        <taxon>Metazoa</taxon>
        <taxon>Ecdysozoa</taxon>
        <taxon>Arthropoda</taxon>
        <taxon>Crustacea</taxon>
        <taxon>Branchiopoda</taxon>
        <taxon>Anostraca</taxon>
        <taxon>Artemiidae</taxon>
        <taxon>Artemia</taxon>
    </lineage>
</organism>
<keyword evidence="3" id="KW-1185">Reference proteome</keyword>
<evidence type="ECO:0000313" key="2">
    <source>
        <dbReference type="EMBL" id="KAK2721174.1"/>
    </source>
</evidence>
<dbReference type="EMBL" id="JAVRJZ010000006">
    <property type="protein sequence ID" value="KAK2721174.1"/>
    <property type="molecule type" value="Genomic_DNA"/>
</dbReference>
<dbReference type="GO" id="GO:0042134">
    <property type="term" value="F:rRNA primary transcript binding"/>
    <property type="evidence" value="ECO:0007669"/>
    <property type="project" value="InterPro"/>
</dbReference>
<dbReference type="GO" id="GO:0005654">
    <property type="term" value="C:nucleoplasm"/>
    <property type="evidence" value="ECO:0007669"/>
    <property type="project" value="UniProtKB-ARBA"/>
</dbReference>
<feature type="domain" description="Brix" evidence="1">
    <location>
        <begin position="101"/>
        <end position="283"/>
    </location>
</feature>
<protein>
    <recommendedName>
        <fullName evidence="1">Brix domain-containing protein</fullName>
    </recommendedName>
</protein>
<dbReference type="PANTHER" id="PTHR22734:SF2">
    <property type="entry name" value="U3 SMALL NUCLEOLAR RIBONUCLEOPROTEIN PROTEIN IMP4"/>
    <property type="match status" value="1"/>
</dbReference>
<dbReference type="SUPFAM" id="SSF52954">
    <property type="entry name" value="Class II aaRS ABD-related"/>
    <property type="match status" value="1"/>
</dbReference>
<dbReference type="GO" id="GO:0034457">
    <property type="term" value="C:Mpp10 complex"/>
    <property type="evidence" value="ECO:0007669"/>
    <property type="project" value="UniProtKB-ARBA"/>
</dbReference>
<gene>
    <name evidence="2" type="ORF">QYM36_003449</name>
</gene>
<dbReference type="GO" id="GO:0006364">
    <property type="term" value="P:rRNA processing"/>
    <property type="evidence" value="ECO:0007669"/>
    <property type="project" value="InterPro"/>
</dbReference>
<dbReference type="InterPro" id="IPR007109">
    <property type="entry name" value="Brix"/>
</dbReference>
<evidence type="ECO:0000313" key="3">
    <source>
        <dbReference type="Proteomes" id="UP001187531"/>
    </source>
</evidence>
<dbReference type="Proteomes" id="UP001187531">
    <property type="component" value="Unassembled WGS sequence"/>
</dbReference>